<dbReference type="InterPro" id="IPR027417">
    <property type="entry name" value="P-loop_NTPase"/>
</dbReference>
<accession>A0A2G9Y7G0</accession>
<name>A0A2G9Y7G0_9BACT</name>
<sequence>MISQLLISDNEKAIDEYLKDKVLKKEDLFFEIVPENKQYSISQIREIIKNVNISNPARRIYLLKDFHLSSLEAQNSFLKILEEPPPRVLFILTTDNANNLIPTIVSRTKIINLSKKSDKKIASLIKNLLEKIVGGEKQFRIVNREEAVNLLEKIIIYFKERLLFDNKAAVILKKTLKLKYLLEKNNLNPQLTIDNLLIFIGKIYSK</sequence>
<dbReference type="Gene3D" id="3.40.50.300">
    <property type="entry name" value="P-loop containing nucleotide triphosphate hydrolases"/>
    <property type="match status" value="1"/>
</dbReference>
<protein>
    <recommendedName>
        <fullName evidence="3">DNA polymerase III subunit delta</fullName>
    </recommendedName>
</protein>
<reference evidence="1 2" key="1">
    <citation type="submission" date="2017-09" db="EMBL/GenBank/DDBJ databases">
        <title>Depth-based differentiation of microbial function through sediment-hosted aquifers and enrichment of novel symbionts in the deep terrestrial subsurface.</title>
        <authorList>
            <person name="Probst A.J."/>
            <person name="Ladd B."/>
            <person name="Jarett J.K."/>
            <person name="Geller-Mcgrath D.E."/>
            <person name="Sieber C.M."/>
            <person name="Emerson J.B."/>
            <person name="Anantharaman K."/>
            <person name="Thomas B.C."/>
            <person name="Malmstrom R."/>
            <person name="Stieglmeier M."/>
            <person name="Klingl A."/>
            <person name="Woyke T."/>
            <person name="Ryan C.M."/>
            <person name="Banfield J.F."/>
        </authorList>
    </citation>
    <scope>NUCLEOTIDE SEQUENCE [LARGE SCALE GENOMIC DNA]</scope>
    <source>
        <strain evidence="1">CG23_combo_of_CG06-09_8_20_14_all_35_49</strain>
    </source>
</reference>
<dbReference type="InterPro" id="IPR050238">
    <property type="entry name" value="DNA_Rep/Repair_Clamp_Loader"/>
</dbReference>
<dbReference type="EMBL" id="PCRE01000016">
    <property type="protein sequence ID" value="PIP15136.1"/>
    <property type="molecule type" value="Genomic_DNA"/>
</dbReference>
<dbReference type="Proteomes" id="UP000231025">
    <property type="component" value="Unassembled WGS sequence"/>
</dbReference>
<comment type="caution">
    <text evidence="1">The sequence shown here is derived from an EMBL/GenBank/DDBJ whole genome shotgun (WGS) entry which is preliminary data.</text>
</comment>
<proteinExistence type="predicted"/>
<dbReference type="GO" id="GO:0006261">
    <property type="term" value="P:DNA-templated DNA replication"/>
    <property type="evidence" value="ECO:0007669"/>
    <property type="project" value="TreeGrafter"/>
</dbReference>
<dbReference type="PANTHER" id="PTHR11669:SF8">
    <property type="entry name" value="DNA POLYMERASE III SUBUNIT DELTA"/>
    <property type="match status" value="1"/>
</dbReference>
<gene>
    <name evidence="1" type="ORF">COX47_01290</name>
</gene>
<dbReference type="AlphaFoldDB" id="A0A2G9Y7G0"/>
<evidence type="ECO:0000313" key="2">
    <source>
        <dbReference type="Proteomes" id="UP000231025"/>
    </source>
</evidence>
<dbReference type="PANTHER" id="PTHR11669">
    <property type="entry name" value="REPLICATION FACTOR C / DNA POLYMERASE III GAMMA-TAU SUBUNIT"/>
    <property type="match status" value="1"/>
</dbReference>
<evidence type="ECO:0008006" key="3">
    <source>
        <dbReference type="Google" id="ProtNLM"/>
    </source>
</evidence>
<evidence type="ECO:0000313" key="1">
    <source>
        <dbReference type="EMBL" id="PIP15136.1"/>
    </source>
</evidence>
<organism evidence="1 2">
    <name type="scientific">Candidatus Roizmanbacteria bacterium CG23_combo_of_CG06-09_8_20_14_all_35_49</name>
    <dbReference type="NCBI Taxonomy" id="1974863"/>
    <lineage>
        <taxon>Bacteria</taxon>
        <taxon>Candidatus Roizmaniibacteriota</taxon>
    </lineage>
</organism>
<dbReference type="Pfam" id="PF13177">
    <property type="entry name" value="DNA_pol3_delta2"/>
    <property type="match status" value="1"/>
</dbReference>
<dbReference type="SUPFAM" id="SSF52540">
    <property type="entry name" value="P-loop containing nucleoside triphosphate hydrolases"/>
    <property type="match status" value="1"/>
</dbReference>